<accession>A0A370NNM6</accession>
<dbReference type="Proteomes" id="UP000255165">
    <property type="component" value="Unassembled WGS sequence"/>
</dbReference>
<dbReference type="InterPro" id="IPR029510">
    <property type="entry name" value="Ald_DH_CS_GLU"/>
</dbReference>
<dbReference type="InterPro" id="IPR015590">
    <property type="entry name" value="Aldehyde_DH_dom"/>
</dbReference>
<dbReference type="InterPro" id="IPR016162">
    <property type="entry name" value="Ald_DH_N"/>
</dbReference>
<dbReference type="Pfam" id="PF00171">
    <property type="entry name" value="Aldedh"/>
    <property type="match status" value="1"/>
</dbReference>
<proteinExistence type="inferred from homology"/>
<evidence type="ECO:0000313" key="6">
    <source>
        <dbReference type="EMBL" id="RDK07202.1"/>
    </source>
</evidence>
<dbReference type="GO" id="GO:0016620">
    <property type="term" value="F:oxidoreductase activity, acting on the aldehyde or oxo group of donors, NAD or NADP as acceptor"/>
    <property type="evidence" value="ECO:0007669"/>
    <property type="project" value="InterPro"/>
</dbReference>
<dbReference type="RefSeq" id="WP_115214448.1">
    <property type="nucleotide sequence ID" value="NZ_QKWJ01000046.1"/>
</dbReference>
<keyword evidence="2 4" id="KW-0560">Oxidoreductase</keyword>
<organism evidence="6 7">
    <name type="scientific">Cupriavidus lacunae</name>
    <dbReference type="NCBI Taxonomy" id="2666307"/>
    <lineage>
        <taxon>Bacteria</taxon>
        <taxon>Pseudomonadati</taxon>
        <taxon>Pseudomonadota</taxon>
        <taxon>Betaproteobacteria</taxon>
        <taxon>Burkholderiales</taxon>
        <taxon>Burkholderiaceae</taxon>
        <taxon>Cupriavidus</taxon>
    </lineage>
</organism>
<name>A0A370NNM6_9BURK</name>
<evidence type="ECO:0000256" key="3">
    <source>
        <dbReference type="PROSITE-ProRule" id="PRU10007"/>
    </source>
</evidence>
<evidence type="ECO:0000313" key="7">
    <source>
        <dbReference type="Proteomes" id="UP000255165"/>
    </source>
</evidence>
<dbReference type="FunFam" id="3.40.605.10:FF:000007">
    <property type="entry name" value="NAD/NADP-dependent betaine aldehyde dehydrogenase"/>
    <property type="match status" value="1"/>
</dbReference>
<sequence length="489" mass="52902">MHLNERNQRPMLIDGELCESVGGQWLPSLNPATEAVIGHIPAGNADDVERAAAAAEHAWPAWQALGVEGRAERLREVARRLTEQAESLLTVEVADTGNTVTSLRRDVADAAWGLNFYAGLGYELKGETIPATAESLHFTVREPYGVVGRIVPFNHPLMFATARTAAALMAGNAVVVKPPETSSLSATMLAEICRDVLPAGVMNIVTGLGKDAGDAIARNPRIKRIAFIGSPATGRQIQRSAAEVGGKHISLELGGKNPLIVFPDADLEAAKDAAVRGMNFLWQGQSCGSTSRLLVHDSIYDQFVEAVAARVARIRLGDPQSAETDMGAINSQAQYQRVLDYVEIARRDGARLVTGGKRPAGEPFKRGYWIEPTVFADVTPQMRIAQEEVFGPILSIMRWSTPEEALRMANGVEYGLTASVWTWDIQAALATSTRLRTGYIWVNGVGTHFKGMPYGGYKSSGVGREEGIEEMLSYTETKAINLVGPFGYR</sequence>
<evidence type="ECO:0000256" key="1">
    <source>
        <dbReference type="ARBA" id="ARBA00009986"/>
    </source>
</evidence>
<dbReference type="SUPFAM" id="SSF53720">
    <property type="entry name" value="ALDH-like"/>
    <property type="match status" value="1"/>
</dbReference>
<dbReference type="PROSITE" id="PS00687">
    <property type="entry name" value="ALDEHYDE_DEHYDR_GLU"/>
    <property type="match status" value="1"/>
</dbReference>
<keyword evidence="7" id="KW-1185">Reference proteome</keyword>
<comment type="caution">
    <text evidence="6">The sequence shown here is derived from an EMBL/GenBank/DDBJ whole genome shotgun (WGS) entry which is preliminary data.</text>
</comment>
<dbReference type="PANTHER" id="PTHR11699">
    <property type="entry name" value="ALDEHYDE DEHYDROGENASE-RELATED"/>
    <property type="match status" value="1"/>
</dbReference>
<dbReference type="EMBL" id="QKWJ01000046">
    <property type="protein sequence ID" value="RDK07202.1"/>
    <property type="molecule type" value="Genomic_DNA"/>
</dbReference>
<evidence type="ECO:0000259" key="5">
    <source>
        <dbReference type="Pfam" id="PF00171"/>
    </source>
</evidence>
<feature type="domain" description="Aldehyde dehydrogenase" evidence="5">
    <location>
        <begin position="26"/>
        <end position="480"/>
    </location>
</feature>
<evidence type="ECO:0000256" key="4">
    <source>
        <dbReference type="RuleBase" id="RU003345"/>
    </source>
</evidence>
<feature type="active site" evidence="3">
    <location>
        <position position="252"/>
    </location>
</feature>
<reference evidence="7" key="1">
    <citation type="submission" date="2018-06" db="EMBL/GenBank/DDBJ databases">
        <authorList>
            <person name="Feng T."/>
            <person name="Jeon C.O."/>
        </authorList>
    </citation>
    <scope>NUCLEOTIDE SEQUENCE [LARGE SCALE GENOMIC DNA]</scope>
    <source>
        <strain evidence="7">S23</strain>
    </source>
</reference>
<dbReference type="AlphaFoldDB" id="A0A370NNM6"/>
<evidence type="ECO:0000256" key="2">
    <source>
        <dbReference type="ARBA" id="ARBA00023002"/>
    </source>
</evidence>
<comment type="similarity">
    <text evidence="1 4">Belongs to the aldehyde dehydrogenase family.</text>
</comment>
<dbReference type="Gene3D" id="3.40.309.10">
    <property type="entry name" value="Aldehyde Dehydrogenase, Chain A, domain 2"/>
    <property type="match status" value="1"/>
</dbReference>
<protein>
    <submittedName>
        <fullName evidence="6">Aldehyde dehydrogenase</fullName>
    </submittedName>
</protein>
<dbReference type="FunFam" id="3.40.309.10:FF:000012">
    <property type="entry name" value="Betaine aldehyde dehydrogenase"/>
    <property type="match status" value="1"/>
</dbReference>
<dbReference type="InterPro" id="IPR016163">
    <property type="entry name" value="Ald_DH_C"/>
</dbReference>
<dbReference type="InterPro" id="IPR016161">
    <property type="entry name" value="Ald_DH/histidinol_DH"/>
</dbReference>
<gene>
    <name evidence="6" type="ORF">DN412_27380</name>
</gene>
<dbReference type="Gene3D" id="3.40.605.10">
    <property type="entry name" value="Aldehyde Dehydrogenase, Chain A, domain 1"/>
    <property type="match status" value="1"/>
</dbReference>